<reference evidence="1 2" key="1">
    <citation type="submission" date="2024-03" db="EMBL/GenBank/DDBJ databases">
        <title>A high-quality draft genome sequence of Diaporthe vaccinii, a causative agent of upright dieback and viscid rot disease in cranberry plants.</title>
        <authorList>
            <person name="Sarrasin M."/>
            <person name="Lang B.F."/>
            <person name="Burger G."/>
        </authorList>
    </citation>
    <scope>NUCLEOTIDE SEQUENCE [LARGE SCALE GENOMIC DNA]</scope>
    <source>
        <strain evidence="1 2">IS7</strain>
    </source>
</reference>
<evidence type="ECO:0000313" key="2">
    <source>
        <dbReference type="Proteomes" id="UP001600888"/>
    </source>
</evidence>
<evidence type="ECO:0000313" key="1">
    <source>
        <dbReference type="EMBL" id="KAL2282633.1"/>
    </source>
</evidence>
<organism evidence="1 2">
    <name type="scientific">Diaporthe vaccinii</name>
    <dbReference type="NCBI Taxonomy" id="105482"/>
    <lineage>
        <taxon>Eukaryota</taxon>
        <taxon>Fungi</taxon>
        <taxon>Dikarya</taxon>
        <taxon>Ascomycota</taxon>
        <taxon>Pezizomycotina</taxon>
        <taxon>Sordariomycetes</taxon>
        <taxon>Sordariomycetidae</taxon>
        <taxon>Diaporthales</taxon>
        <taxon>Diaporthaceae</taxon>
        <taxon>Diaporthe</taxon>
        <taxon>Diaporthe eres species complex</taxon>
    </lineage>
</organism>
<dbReference type="EMBL" id="JBAWTH010000048">
    <property type="protein sequence ID" value="KAL2282633.1"/>
    <property type="molecule type" value="Genomic_DNA"/>
</dbReference>
<comment type="caution">
    <text evidence="1">The sequence shown here is derived from an EMBL/GenBank/DDBJ whole genome shotgun (WGS) entry which is preliminary data.</text>
</comment>
<keyword evidence="2" id="KW-1185">Reference proteome</keyword>
<accession>A0ABR4EJM0</accession>
<sequence length="517" mass="56213">MPSTPVTPTGRTRCCLACPGGENVTLKSAASQPSLSYGSVTSYGSMSRTLGHRSLNAVRSVTGSIKGRRALNMATNAIPATLSTSCSSSPGVSSTKQRWYDSIRSRTSQIPMPSSPSSSSPTLKRRLFKTATVGTDEKLLAAPACESDVSPSVLARSQRSAQAQVHRTPIPRLELPGLDPDLRRTTTFRACSEKVIQDIGKQYEGTTHGSVPKLDANRDTMSATGSMRLRRTEAKIRNVSQELQSRLGMKCDVCYPLIPSAPSRTEHFEDTGAALSNYCLNNMFYGNPEYSNIILWTLHTSMTSPSKVQQSFTVLPNYLKPDRHALGTTYQWAIIAFRNGPALSRVPCAVRQQEKALQAAVAKIVDMGYHVDVWTKSDNYSWREAKLEALGTGDCHGPDQSLREKYQAMVGHGIPGFSCHEIQTFDEVLRIRAPSLDSGDSESVSSEVALQNLPKTKDDPGCGSDCESEFGGFLEHQEESILSDGSEIQFKLYDDSHISGVSEDLDMAARLGGKTVA</sequence>
<name>A0ABR4EJM0_9PEZI</name>
<dbReference type="Proteomes" id="UP001600888">
    <property type="component" value="Unassembled WGS sequence"/>
</dbReference>
<protein>
    <submittedName>
        <fullName evidence="1">Uncharacterized protein</fullName>
    </submittedName>
</protein>
<proteinExistence type="predicted"/>
<gene>
    <name evidence="1" type="ORF">FJTKL_10481</name>
</gene>